<name>Q4E494_TRYCC</name>
<evidence type="ECO:0000313" key="2">
    <source>
        <dbReference type="Proteomes" id="UP000002296"/>
    </source>
</evidence>
<evidence type="ECO:0000313" key="1">
    <source>
        <dbReference type="EMBL" id="EAN99579.1"/>
    </source>
</evidence>
<dbReference type="AlphaFoldDB" id="Q4E494"/>
<dbReference type="Proteomes" id="UP000002296">
    <property type="component" value="Unassembled WGS sequence"/>
</dbReference>
<protein>
    <submittedName>
        <fullName evidence="1">Uncharacterized protein</fullName>
    </submittedName>
</protein>
<dbReference type="KEGG" id="tcr:508163.30"/>
<keyword evidence="2" id="KW-1185">Reference proteome</keyword>
<dbReference type="GeneID" id="3554344"/>
<sequence>MKRWRKSNGCHWSLQMCFVRFFPVDTLGIFGGDLFLRRLSIWRWRHCGSRMGDLLNYRNARLSMSGACFHIVDGRAHSAADWAGGRQSAARWSARGGGVHVGKMFRRRRRQAGLLGEKAAPPTQRVPCDLQGACGPAEERAGVASRLYGVPQLGARCRGGRQEESPRHTEERLSCGVRVFLFLLDIPPVRSPDCGEEAHVPGIGAVMREGSRHDGVSVRCHVAWDSAVPWGKCGANSATSIRQ</sequence>
<dbReference type="EMBL" id="AAHK01000014">
    <property type="protein sequence ID" value="EAN99579.1"/>
    <property type="molecule type" value="Genomic_DNA"/>
</dbReference>
<organism evidence="1 2">
    <name type="scientific">Trypanosoma cruzi (strain CL Brener)</name>
    <dbReference type="NCBI Taxonomy" id="353153"/>
    <lineage>
        <taxon>Eukaryota</taxon>
        <taxon>Discoba</taxon>
        <taxon>Euglenozoa</taxon>
        <taxon>Kinetoplastea</taxon>
        <taxon>Metakinetoplastina</taxon>
        <taxon>Trypanosomatida</taxon>
        <taxon>Trypanosomatidae</taxon>
        <taxon>Trypanosoma</taxon>
        <taxon>Schizotrypanum</taxon>
    </lineage>
</organism>
<reference evidence="1 2" key="1">
    <citation type="journal article" date="2005" name="Science">
        <title>The genome sequence of Trypanosoma cruzi, etiologic agent of Chagas disease.</title>
        <authorList>
            <person name="El-Sayed N.M."/>
            <person name="Myler P.J."/>
            <person name="Bartholomeu D.C."/>
            <person name="Nilsson D."/>
            <person name="Aggarwal G."/>
            <person name="Tran A.N."/>
            <person name="Ghedin E."/>
            <person name="Worthey E.A."/>
            <person name="Delcher A.L."/>
            <person name="Blandin G."/>
            <person name="Westenberger S.J."/>
            <person name="Caler E."/>
            <person name="Cerqueira G.C."/>
            <person name="Branche C."/>
            <person name="Haas B."/>
            <person name="Anupama A."/>
            <person name="Arner E."/>
            <person name="Aslund L."/>
            <person name="Attipoe P."/>
            <person name="Bontempi E."/>
            <person name="Bringaud F."/>
            <person name="Burton P."/>
            <person name="Cadag E."/>
            <person name="Campbell D.A."/>
            <person name="Carrington M."/>
            <person name="Crabtree J."/>
            <person name="Darban H."/>
            <person name="da Silveira J.F."/>
            <person name="de Jong P."/>
            <person name="Edwards K."/>
            <person name="Englund P.T."/>
            <person name="Fazelina G."/>
            <person name="Feldblyum T."/>
            <person name="Ferella M."/>
            <person name="Frasch A.C."/>
            <person name="Gull K."/>
            <person name="Horn D."/>
            <person name="Hou L."/>
            <person name="Huang Y."/>
            <person name="Kindlund E."/>
            <person name="Klingbeil M."/>
            <person name="Kluge S."/>
            <person name="Koo H."/>
            <person name="Lacerda D."/>
            <person name="Levin M.J."/>
            <person name="Lorenzi H."/>
            <person name="Louie T."/>
            <person name="Machado C.R."/>
            <person name="McCulloch R."/>
            <person name="McKenna A."/>
            <person name="Mizuno Y."/>
            <person name="Mottram J.C."/>
            <person name="Nelson S."/>
            <person name="Ochaya S."/>
            <person name="Osoegawa K."/>
            <person name="Pai G."/>
            <person name="Parsons M."/>
            <person name="Pentony M."/>
            <person name="Pettersson U."/>
            <person name="Pop M."/>
            <person name="Ramirez J.L."/>
            <person name="Rinta J."/>
            <person name="Robertson L."/>
            <person name="Salzberg S.L."/>
            <person name="Sanchez D.O."/>
            <person name="Seyler A."/>
            <person name="Sharma R."/>
            <person name="Shetty J."/>
            <person name="Simpson A.J."/>
            <person name="Sisk E."/>
            <person name="Tammi M.T."/>
            <person name="Tarleton R."/>
            <person name="Teixeira S."/>
            <person name="Van Aken S."/>
            <person name="Vogt C."/>
            <person name="Ward P.N."/>
            <person name="Wickstead B."/>
            <person name="Wortman J."/>
            <person name="White O."/>
            <person name="Fraser C.M."/>
            <person name="Stuart K.D."/>
            <person name="Andersson B."/>
        </authorList>
    </citation>
    <scope>NUCLEOTIDE SEQUENCE [LARGE SCALE GENOMIC DNA]</scope>
    <source>
        <strain evidence="1 2">CL Brener</strain>
    </source>
</reference>
<gene>
    <name evidence="1" type="ORF">Tc00.1047053508163.30</name>
</gene>
<accession>Q4E494</accession>
<dbReference type="InParanoid" id="Q4E494"/>
<dbReference type="PaxDb" id="353153-Q4E494"/>
<comment type="caution">
    <text evidence="1">The sequence shown here is derived from an EMBL/GenBank/DDBJ whole genome shotgun (WGS) entry which is preliminary data.</text>
</comment>
<dbReference type="RefSeq" id="XP_821430.1">
    <property type="nucleotide sequence ID" value="XM_816337.1"/>
</dbReference>
<proteinExistence type="predicted"/>